<evidence type="ECO:0000313" key="1">
    <source>
        <dbReference type="EMBL" id="KAK3740979.1"/>
    </source>
</evidence>
<name>A0AAE0YDE7_9GAST</name>
<organism evidence="1 2">
    <name type="scientific">Elysia crispata</name>
    <name type="common">lettuce slug</name>
    <dbReference type="NCBI Taxonomy" id="231223"/>
    <lineage>
        <taxon>Eukaryota</taxon>
        <taxon>Metazoa</taxon>
        <taxon>Spiralia</taxon>
        <taxon>Lophotrochozoa</taxon>
        <taxon>Mollusca</taxon>
        <taxon>Gastropoda</taxon>
        <taxon>Heterobranchia</taxon>
        <taxon>Euthyneura</taxon>
        <taxon>Panpulmonata</taxon>
        <taxon>Sacoglossa</taxon>
        <taxon>Placobranchoidea</taxon>
        <taxon>Plakobranchidae</taxon>
        <taxon>Elysia</taxon>
    </lineage>
</organism>
<evidence type="ECO:0000313" key="2">
    <source>
        <dbReference type="Proteomes" id="UP001283361"/>
    </source>
</evidence>
<proteinExistence type="predicted"/>
<sequence>MANKLQHSQNLVVPCRSEEILRHYNVQKEKRSRSPSLVLHQPDHYGCRSNVPGSSISHLDHNLSCNQTFDPTATSTYDKYHVALDKQLELEKSCVTKCLSDCCKKEHILREKSKLIPRKPVKYVDLGWDVHAFQRTNKCKEPAPNQHEFNVNKTVASNLSELQIYGQLTDCECQDMDLSSEPTEESLTLIAKRENDCEKNEKEYLNSYEPTSGFQNDPKQAMFFKNSSTIECQADKENQSLFKNGQNWYHQPSFPSVLPMNNTGTFNQQSNSVFPTLRLFNSARPSPMNIMTQQAAPKNIITQQAAPILPNNFGLRDDFMIHSIYPSANRFPVFNGSLLNQNLWRGMINPHQRPAFLVGGFNQPNTSQLVLENFIKQFLGFGKFFPPY</sequence>
<comment type="caution">
    <text evidence="1">The sequence shown here is derived from an EMBL/GenBank/DDBJ whole genome shotgun (WGS) entry which is preliminary data.</text>
</comment>
<dbReference type="EMBL" id="JAWDGP010006450">
    <property type="protein sequence ID" value="KAK3740979.1"/>
    <property type="molecule type" value="Genomic_DNA"/>
</dbReference>
<protein>
    <submittedName>
        <fullName evidence="1">Uncharacterized protein</fullName>
    </submittedName>
</protein>
<reference evidence="1" key="1">
    <citation type="journal article" date="2023" name="G3 (Bethesda)">
        <title>A reference genome for the long-term kleptoplast-retaining sea slug Elysia crispata morphotype clarki.</title>
        <authorList>
            <person name="Eastman K.E."/>
            <person name="Pendleton A.L."/>
            <person name="Shaikh M.A."/>
            <person name="Suttiyut T."/>
            <person name="Ogas R."/>
            <person name="Tomko P."/>
            <person name="Gavelis G."/>
            <person name="Widhalm J.R."/>
            <person name="Wisecaver J.H."/>
        </authorList>
    </citation>
    <scope>NUCLEOTIDE SEQUENCE</scope>
    <source>
        <strain evidence="1">ECLA1</strain>
    </source>
</reference>
<dbReference type="AlphaFoldDB" id="A0AAE0YDE7"/>
<gene>
    <name evidence="1" type="ORF">RRG08_005670</name>
</gene>
<keyword evidence="2" id="KW-1185">Reference proteome</keyword>
<dbReference type="Proteomes" id="UP001283361">
    <property type="component" value="Unassembled WGS sequence"/>
</dbReference>
<accession>A0AAE0YDE7</accession>